<gene>
    <name evidence="3" type="ORF">IOE58_06545</name>
</gene>
<sequence>MSDNGGDASENGESSENRESSERSETSENGQSGENDAAEDSSDEQSPGKTADGECIVGEGSSEIPSGAPEVDEWAMVAGTAAPVSERYGPYAQDGDLWTCYEHSANGALFASAYFLSASGRVEGVSAEWLPEGDFRDEAIASEEEGLQDSEELTVTLIGYRFQTYTEESAIIDLVVEGALPEGTANISMRVALKWDRDRWVADPENFGEQGHAVESLDGYSPWRG</sequence>
<evidence type="ECO:0000259" key="2">
    <source>
        <dbReference type="Pfam" id="PF26526"/>
    </source>
</evidence>
<reference evidence="3 4" key="1">
    <citation type="submission" date="2020-10" db="EMBL/GenBank/DDBJ databases">
        <title>Draft genome and description of Brachybacterium epidermidis sp nov.</title>
        <authorList>
            <person name="Boxberger M."/>
            <person name="La Scola B."/>
        </authorList>
    </citation>
    <scope>NUCLEOTIDE SEQUENCE [LARGE SCALE GENOMIC DNA]</scope>
    <source>
        <strain evidence="3 4">Marseille-Q2903</strain>
    </source>
</reference>
<feature type="region of interest" description="Disordered" evidence="1">
    <location>
        <begin position="1"/>
        <end position="68"/>
    </location>
</feature>
<dbReference type="Pfam" id="PF26526">
    <property type="entry name" value="DUF8175"/>
    <property type="match status" value="1"/>
</dbReference>
<keyword evidence="4" id="KW-1185">Reference proteome</keyword>
<organism evidence="3 4">
    <name type="scientific">Brachybacterium epidermidis</name>
    <dbReference type="NCBI Taxonomy" id="2781983"/>
    <lineage>
        <taxon>Bacteria</taxon>
        <taxon>Bacillati</taxon>
        <taxon>Actinomycetota</taxon>
        <taxon>Actinomycetes</taxon>
        <taxon>Micrococcales</taxon>
        <taxon>Dermabacteraceae</taxon>
        <taxon>Brachybacterium</taxon>
    </lineage>
</organism>
<evidence type="ECO:0000313" key="3">
    <source>
        <dbReference type="EMBL" id="MBE9403860.1"/>
    </source>
</evidence>
<accession>A0ABR9W360</accession>
<dbReference type="RefSeq" id="WP_193865611.1">
    <property type="nucleotide sequence ID" value="NZ_JADEYR010000005.1"/>
</dbReference>
<dbReference type="Proteomes" id="UP000644727">
    <property type="component" value="Unassembled WGS sequence"/>
</dbReference>
<dbReference type="EMBL" id="JADEYR010000005">
    <property type="protein sequence ID" value="MBE9403860.1"/>
    <property type="molecule type" value="Genomic_DNA"/>
</dbReference>
<evidence type="ECO:0000313" key="4">
    <source>
        <dbReference type="Proteomes" id="UP000644727"/>
    </source>
</evidence>
<feature type="compositionally biased region" description="Basic and acidic residues" evidence="1">
    <location>
        <begin position="15"/>
        <end position="26"/>
    </location>
</feature>
<evidence type="ECO:0000256" key="1">
    <source>
        <dbReference type="SAM" id="MobiDB-lite"/>
    </source>
</evidence>
<proteinExistence type="predicted"/>
<comment type="caution">
    <text evidence="3">The sequence shown here is derived from an EMBL/GenBank/DDBJ whole genome shotgun (WGS) entry which is preliminary data.</text>
</comment>
<protein>
    <recommendedName>
        <fullName evidence="2">DUF8175 domain-containing protein</fullName>
    </recommendedName>
</protein>
<dbReference type="InterPro" id="IPR058488">
    <property type="entry name" value="DUF8175"/>
</dbReference>
<feature type="domain" description="DUF8175" evidence="2">
    <location>
        <begin position="41"/>
        <end position="221"/>
    </location>
</feature>
<name>A0ABR9W360_9MICO</name>